<gene>
    <name evidence="7" type="ORF">FN976_16850</name>
</gene>
<feature type="transmembrane region" description="Helical" evidence="5">
    <location>
        <begin position="366"/>
        <end position="390"/>
    </location>
</feature>
<dbReference type="EMBL" id="VOBQ01000013">
    <property type="protein sequence ID" value="TWO70012.1"/>
    <property type="molecule type" value="Genomic_DNA"/>
</dbReference>
<evidence type="ECO:0000313" key="7">
    <source>
        <dbReference type="EMBL" id="TWO70012.1"/>
    </source>
</evidence>
<accession>A0A562ZN45</accession>
<evidence type="ECO:0000256" key="1">
    <source>
        <dbReference type="ARBA" id="ARBA00004141"/>
    </source>
</evidence>
<dbReference type="GO" id="GO:0016874">
    <property type="term" value="F:ligase activity"/>
    <property type="evidence" value="ECO:0007669"/>
    <property type="project" value="UniProtKB-KW"/>
</dbReference>
<dbReference type="AlphaFoldDB" id="A0A562ZN45"/>
<evidence type="ECO:0000313" key="8">
    <source>
        <dbReference type="Proteomes" id="UP000318199"/>
    </source>
</evidence>
<dbReference type="GO" id="GO:0016020">
    <property type="term" value="C:membrane"/>
    <property type="evidence" value="ECO:0007669"/>
    <property type="project" value="UniProtKB-SubCell"/>
</dbReference>
<feature type="transmembrane region" description="Helical" evidence="5">
    <location>
        <begin position="265"/>
        <end position="284"/>
    </location>
</feature>
<evidence type="ECO:0000256" key="3">
    <source>
        <dbReference type="ARBA" id="ARBA00022989"/>
    </source>
</evidence>
<evidence type="ECO:0000259" key="6">
    <source>
        <dbReference type="Pfam" id="PF04932"/>
    </source>
</evidence>
<feature type="transmembrane region" description="Helical" evidence="5">
    <location>
        <begin position="108"/>
        <end position="125"/>
    </location>
</feature>
<comment type="subcellular location">
    <subcellularLocation>
        <location evidence="1">Membrane</location>
        <topology evidence="1">Multi-pass membrane protein</topology>
    </subcellularLocation>
</comment>
<feature type="domain" description="O-antigen ligase-related" evidence="6">
    <location>
        <begin position="225"/>
        <end position="382"/>
    </location>
</feature>
<feature type="transmembrane region" description="Helical" evidence="5">
    <location>
        <begin position="220"/>
        <end position="236"/>
    </location>
</feature>
<dbReference type="Proteomes" id="UP000318199">
    <property type="component" value="Unassembled WGS sequence"/>
</dbReference>
<comment type="caution">
    <text evidence="7">The sequence shown here is derived from an EMBL/GenBank/DDBJ whole genome shotgun (WGS) entry which is preliminary data.</text>
</comment>
<evidence type="ECO:0000256" key="4">
    <source>
        <dbReference type="ARBA" id="ARBA00023136"/>
    </source>
</evidence>
<organism evidence="7 8">
    <name type="scientific">Caenimonas sedimenti</name>
    <dbReference type="NCBI Taxonomy" id="2596921"/>
    <lineage>
        <taxon>Bacteria</taxon>
        <taxon>Pseudomonadati</taxon>
        <taxon>Pseudomonadota</taxon>
        <taxon>Betaproteobacteria</taxon>
        <taxon>Burkholderiales</taxon>
        <taxon>Comamonadaceae</taxon>
        <taxon>Caenimonas</taxon>
    </lineage>
</organism>
<protein>
    <submittedName>
        <fullName evidence="7">O-antigen ligase family protein</fullName>
    </submittedName>
</protein>
<dbReference type="OrthoDB" id="9795248at2"/>
<name>A0A562ZN45_9BURK</name>
<dbReference type="PANTHER" id="PTHR37422:SF13">
    <property type="entry name" value="LIPOPOLYSACCHARIDE BIOSYNTHESIS PROTEIN PA4999-RELATED"/>
    <property type="match status" value="1"/>
</dbReference>
<proteinExistence type="predicted"/>
<dbReference type="InterPro" id="IPR051533">
    <property type="entry name" value="WaaL-like"/>
</dbReference>
<dbReference type="Pfam" id="PF04932">
    <property type="entry name" value="Wzy_C"/>
    <property type="match status" value="1"/>
</dbReference>
<feature type="transmembrane region" description="Helical" evidence="5">
    <location>
        <begin position="71"/>
        <end position="96"/>
    </location>
</feature>
<keyword evidence="7" id="KW-0436">Ligase</keyword>
<feature type="transmembrane region" description="Helical" evidence="5">
    <location>
        <begin position="191"/>
        <end position="208"/>
    </location>
</feature>
<evidence type="ECO:0000256" key="5">
    <source>
        <dbReference type="SAM" id="Phobius"/>
    </source>
</evidence>
<reference evidence="7 8" key="1">
    <citation type="submission" date="2019-07" db="EMBL/GenBank/DDBJ databases">
        <title>Caenimonas sedimenti sp. nov., isolated from activated sludge.</title>
        <authorList>
            <person name="Xu J."/>
        </authorList>
    </citation>
    <scope>NUCLEOTIDE SEQUENCE [LARGE SCALE GENOMIC DNA]</scope>
    <source>
        <strain evidence="7 8">HX-9-20</strain>
    </source>
</reference>
<keyword evidence="4 5" id="KW-0472">Membrane</keyword>
<dbReference type="InterPro" id="IPR007016">
    <property type="entry name" value="O-antigen_ligase-rel_domated"/>
</dbReference>
<sequence length="446" mass="49306">MRGCAHCTRRRGRWNERRPAAPKALSPEVRRTEGSRMSAVVPDDLVGRPAVAWSERAFQGVLTTGLGCLGFFLLFSTAGTSISLFALLCLCFLSPLRIWRLKPWREPVLGIGLVLLAYIAMRTFIGEGLTWSSVGALNRYHELLMLPLLWAMMRIARRPQAFSSGLMVGALVFAAMHWLSPLIPQLGPFLHSRRISAGFGLAVCAYLLFEHGRLGALRKWLAYGAAIFLSITVIFAGEGRTGHLVLLVLLGCAAYRAAPHRWRLPVMMAILVGGLFVASMSQPVRLRLVETWKDAQATNNGVVVANSSTGARIELFRNGLIVARENWVLGTGWQNYQTEFARASAPRHNGSRDVLGSTADNPHNEYLMQLGAGGLPALVLFMLWLAWPFWRALREGEDRSPWAGAVGSVALAFATGCLFNSLLLDYVEGHFYGCLMAWLLVRRLHH</sequence>
<evidence type="ECO:0000256" key="2">
    <source>
        <dbReference type="ARBA" id="ARBA00022692"/>
    </source>
</evidence>
<feature type="transmembrane region" description="Helical" evidence="5">
    <location>
        <begin position="161"/>
        <end position="179"/>
    </location>
</feature>
<dbReference type="PANTHER" id="PTHR37422">
    <property type="entry name" value="TEICHURONIC ACID BIOSYNTHESIS PROTEIN TUAE"/>
    <property type="match status" value="1"/>
</dbReference>
<feature type="transmembrane region" description="Helical" evidence="5">
    <location>
        <begin position="402"/>
        <end position="423"/>
    </location>
</feature>
<keyword evidence="2 5" id="KW-0812">Transmembrane</keyword>
<keyword evidence="8" id="KW-1185">Reference proteome</keyword>
<keyword evidence="3 5" id="KW-1133">Transmembrane helix</keyword>